<evidence type="ECO:0000313" key="3">
    <source>
        <dbReference type="EMBL" id="KAA8910054.1"/>
    </source>
</evidence>
<feature type="transmembrane region" description="Helical" evidence="2">
    <location>
        <begin position="21"/>
        <end position="44"/>
    </location>
</feature>
<dbReference type="AlphaFoldDB" id="A0A5J5F2Q6"/>
<name>A0A5J5F2Q6_9PEZI</name>
<feature type="region of interest" description="Disordered" evidence="1">
    <location>
        <begin position="68"/>
        <end position="92"/>
    </location>
</feature>
<reference evidence="3 4" key="1">
    <citation type="submission" date="2019-09" db="EMBL/GenBank/DDBJ databases">
        <title>Draft genome of the ectomycorrhizal ascomycete Sphaerosporella brunnea.</title>
        <authorList>
            <consortium name="DOE Joint Genome Institute"/>
            <person name="Benucci G.M."/>
            <person name="Marozzi G."/>
            <person name="Antonielli L."/>
            <person name="Sanchez S."/>
            <person name="Marco P."/>
            <person name="Wang X."/>
            <person name="Falini L.B."/>
            <person name="Barry K."/>
            <person name="Haridas S."/>
            <person name="Lipzen A."/>
            <person name="Labutti K."/>
            <person name="Grigoriev I.V."/>
            <person name="Murat C."/>
            <person name="Martin F."/>
            <person name="Albertini E."/>
            <person name="Donnini D."/>
            <person name="Bonito G."/>
        </authorList>
    </citation>
    <scope>NUCLEOTIDE SEQUENCE [LARGE SCALE GENOMIC DNA]</scope>
    <source>
        <strain evidence="3 4">Sb_GMNB300</strain>
    </source>
</reference>
<organism evidence="3 4">
    <name type="scientific">Sphaerosporella brunnea</name>
    <dbReference type="NCBI Taxonomy" id="1250544"/>
    <lineage>
        <taxon>Eukaryota</taxon>
        <taxon>Fungi</taxon>
        <taxon>Dikarya</taxon>
        <taxon>Ascomycota</taxon>
        <taxon>Pezizomycotina</taxon>
        <taxon>Pezizomycetes</taxon>
        <taxon>Pezizales</taxon>
        <taxon>Pyronemataceae</taxon>
        <taxon>Sphaerosporella</taxon>
    </lineage>
</organism>
<gene>
    <name evidence="3" type="ORF">FN846DRAFT_577081</name>
</gene>
<feature type="region of interest" description="Disordered" evidence="1">
    <location>
        <begin position="144"/>
        <end position="172"/>
    </location>
</feature>
<accession>A0A5J5F2Q6</accession>
<keyword evidence="2" id="KW-1133">Transmembrane helix</keyword>
<protein>
    <submittedName>
        <fullName evidence="3">Uncharacterized protein</fullName>
    </submittedName>
</protein>
<evidence type="ECO:0000256" key="2">
    <source>
        <dbReference type="SAM" id="Phobius"/>
    </source>
</evidence>
<keyword evidence="2" id="KW-0812">Transmembrane</keyword>
<evidence type="ECO:0000256" key="1">
    <source>
        <dbReference type="SAM" id="MobiDB-lite"/>
    </source>
</evidence>
<dbReference type="Proteomes" id="UP000326924">
    <property type="component" value="Unassembled WGS sequence"/>
</dbReference>
<keyword evidence="2" id="KW-0472">Membrane</keyword>
<feature type="compositionally biased region" description="Polar residues" evidence="1">
    <location>
        <begin position="155"/>
        <end position="172"/>
    </location>
</feature>
<feature type="compositionally biased region" description="Polar residues" evidence="1">
    <location>
        <begin position="82"/>
        <end position="91"/>
    </location>
</feature>
<keyword evidence="4" id="KW-1185">Reference proteome</keyword>
<evidence type="ECO:0000313" key="4">
    <source>
        <dbReference type="Proteomes" id="UP000326924"/>
    </source>
</evidence>
<comment type="caution">
    <text evidence="3">The sequence shown here is derived from an EMBL/GenBank/DDBJ whole genome shotgun (WGS) entry which is preliminary data.</text>
</comment>
<dbReference type="EMBL" id="VXIS01000051">
    <property type="protein sequence ID" value="KAA8910054.1"/>
    <property type="molecule type" value="Genomic_DNA"/>
</dbReference>
<dbReference type="InParanoid" id="A0A5J5F2Q6"/>
<proteinExistence type="predicted"/>
<sequence length="172" mass="19476">MTRNCVVCACWQSMAQVILQLVHVGVVVLAVLVHNMAHAAFVCVQRFVTMYKMLVCIQKSFHQNDWSRTPASLDHGTRKQPHPSSHASMKLSSRRRILNHNTNSLSKTSLSTHNASQQQSKTQLFFFFFFCPLPSGSLPSNCAVPEMSEDKKSSKYQPTTPMQRKLQTTSKY</sequence>